<comment type="caution">
    <text evidence="2">The sequence shown here is derived from an EMBL/GenBank/DDBJ whole genome shotgun (WGS) entry which is preliminary data.</text>
</comment>
<protein>
    <submittedName>
        <fullName evidence="2">Uncharacterized protein</fullName>
    </submittedName>
</protein>
<feature type="compositionally biased region" description="Basic and acidic residues" evidence="1">
    <location>
        <begin position="21"/>
        <end position="30"/>
    </location>
</feature>
<gene>
    <name evidence="2" type="ORF">ESCO_001911</name>
</gene>
<feature type="compositionally biased region" description="Low complexity" evidence="1">
    <location>
        <begin position="108"/>
        <end position="130"/>
    </location>
</feature>
<dbReference type="OrthoDB" id="18412at2759"/>
<dbReference type="Proteomes" id="UP000053831">
    <property type="component" value="Unassembled WGS sequence"/>
</dbReference>
<feature type="region of interest" description="Disordered" evidence="1">
    <location>
        <begin position="1"/>
        <end position="130"/>
    </location>
</feature>
<accession>A0A0M8N3S6</accession>
<name>A0A0M8N3S6_ESCWE</name>
<dbReference type="AlphaFoldDB" id="A0A0M8N3S6"/>
<dbReference type="STRING" id="150374.A0A0M8N3S6"/>
<reference evidence="2 3" key="1">
    <citation type="submission" date="2015-07" db="EMBL/GenBank/DDBJ databases">
        <title>The genome of the fungus Escovopsis weberi, a specialized disease agent of ant agriculture.</title>
        <authorList>
            <person name="de Man T.J."/>
            <person name="Stajich J.E."/>
            <person name="Kubicek C.P."/>
            <person name="Chenthamara K."/>
            <person name="Atanasova L."/>
            <person name="Druzhinina I.S."/>
            <person name="Birnbaum S."/>
            <person name="Barribeau S.M."/>
            <person name="Teiling C."/>
            <person name="Suen G."/>
            <person name="Currie C."/>
            <person name="Gerardo N.M."/>
        </authorList>
    </citation>
    <scope>NUCLEOTIDE SEQUENCE [LARGE SCALE GENOMIC DNA]</scope>
</reference>
<evidence type="ECO:0000313" key="3">
    <source>
        <dbReference type="Proteomes" id="UP000053831"/>
    </source>
</evidence>
<keyword evidence="3" id="KW-1185">Reference proteome</keyword>
<sequence>MASRSSDPFPEPPAAAGVKRAAPDEDHHSSQDAPAHARSSVEEDNAHAYARSLNRTGARARARARIQSKAPEHLRRVQGQPPKVQVSAVLSPIPRPQASALPPPTPSPVRAGASVAAGPPATAAADPTNPFRALDTSEALQMLFRKYPGLPAQLMEIHAATLPPKEAPDKVIPASLMQGVARKRDGWNHDVGIRNGKAALRRAKKDTGEAGEAIREYIELILHVMGEAGHKGDAPSFIQQQAAREDTKLIQQLMAEEQRKR</sequence>
<evidence type="ECO:0000313" key="2">
    <source>
        <dbReference type="EMBL" id="KOS22587.1"/>
    </source>
</evidence>
<evidence type="ECO:0000256" key="1">
    <source>
        <dbReference type="SAM" id="MobiDB-lite"/>
    </source>
</evidence>
<dbReference type="EMBL" id="LGSR01000006">
    <property type="protein sequence ID" value="KOS22587.1"/>
    <property type="molecule type" value="Genomic_DNA"/>
</dbReference>
<organism evidence="2 3">
    <name type="scientific">Escovopsis weberi</name>
    <dbReference type="NCBI Taxonomy" id="150374"/>
    <lineage>
        <taxon>Eukaryota</taxon>
        <taxon>Fungi</taxon>
        <taxon>Dikarya</taxon>
        <taxon>Ascomycota</taxon>
        <taxon>Pezizomycotina</taxon>
        <taxon>Sordariomycetes</taxon>
        <taxon>Hypocreomycetidae</taxon>
        <taxon>Hypocreales</taxon>
        <taxon>Hypocreaceae</taxon>
        <taxon>Escovopsis</taxon>
    </lineage>
</organism>
<proteinExistence type="predicted"/>